<feature type="non-terminal residue" evidence="1">
    <location>
        <position position="80"/>
    </location>
</feature>
<gene>
    <name evidence="1" type="ORF">LITE_LOCUS29193</name>
</gene>
<evidence type="ECO:0000313" key="1">
    <source>
        <dbReference type="EMBL" id="CAI0446882.1"/>
    </source>
</evidence>
<feature type="non-terminal residue" evidence="1">
    <location>
        <position position="1"/>
    </location>
</feature>
<reference evidence="1" key="1">
    <citation type="submission" date="2022-08" db="EMBL/GenBank/DDBJ databases">
        <authorList>
            <person name="Gutierrez-Valencia J."/>
        </authorList>
    </citation>
    <scope>NUCLEOTIDE SEQUENCE</scope>
</reference>
<comment type="caution">
    <text evidence="1">The sequence shown here is derived from an EMBL/GenBank/DDBJ whole genome shotgun (WGS) entry which is preliminary data.</text>
</comment>
<organism evidence="1 2">
    <name type="scientific">Linum tenue</name>
    <dbReference type="NCBI Taxonomy" id="586396"/>
    <lineage>
        <taxon>Eukaryota</taxon>
        <taxon>Viridiplantae</taxon>
        <taxon>Streptophyta</taxon>
        <taxon>Embryophyta</taxon>
        <taxon>Tracheophyta</taxon>
        <taxon>Spermatophyta</taxon>
        <taxon>Magnoliopsida</taxon>
        <taxon>eudicotyledons</taxon>
        <taxon>Gunneridae</taxon>
        <taxon>Pentapetalae</taxon>
        <taxon>rosids</taxon>
        <taxon>fabids</taxon>
        <taxon>Malpighiales</taxon>
        <taxon>Linaceae</taxon>
        <taxon>Linum</taxon>
    </lineage>
</organism>
<sequence length="80" mass="8972">RLTEQNRSTVGRHPIGTVRSTSAQTGVSWGLPTSIQTGHTTVPRYHKTFLLILKYSPLFINSALRHYRLKSIHSAFVPSV</sequence>
<evidence type="ECO:0000313" key="2">
    <source>
        <dbReference type="Proteomes" id="UP001154282"/>
    </source>
</evidence>
<protein>
    <submittedName>
        <fullName evidence="1">Uncharacterized protein</fullName>
    </submittedName>
</protein>
<dbReference type="EMBL" id="CAMGYJ010000007">
    <property type="protein sequence ID" value="CAI0446882.1"/>
    <property type="molecule type" value="Genomic_DNA"/>
</dbReference>
<name>A0AAV0MKU3_9ROSI</name>
<dbReference type="AlphaFoldDB" id="A0AAV0MKU3"/>
<keyword evidence="2" id="KW-1185">Reference proteome</keyword>
<dbReference type="Proteomes" id="UP001154282">
    <property type="component" value="Unassembled WGS sequence"/>
</dbReference>
<proteinExistence type="predicted"/>
<accession>A0AAV0MKU3</accession>